<comment type="similarity">
    <text evidence="2 10">Belongs to the GSP K family.</text>
</comment>
<keyword evidence="9 10" id="KW-0472">Membrane</keyword>
<dbReference type="InterPro" id="IPR005628">
    <property type="entry name" value="GspK"/>
</dbReference>
<keyword evidence="6" id="KW-0812">Transmembrane</keyword>
<dbReference type="EMBL" id="JBHSCR010000005">
    <property type="protein sequence ID" value="MFC4348029.1"/>
    <property type="molecule type" value="Genomic_DNA"/>
</dbReference>
<dbReference type="PANTHER" id="PTHR38831:SF1">
    <property type="entry name" value="TYPE II SECRETION SYSTEM PROTEIN K-RELATED"/>
    <property type="match status" value="1"/>
</dbReference>
<evidence type="ECO:0000313" key="13">
    <source>
        <dbReference type="EMBL" id="MFC4348029.1"/>
    </source>
</evidence>
<keyword evidence="4 10" id="KW-1003">Cell membrane</keyword>
<evidence type="ECO:0000259" key="12">
    <source>
        <dbReference type="Pfam" id="PF21687"/>
    </source>
</evidence>
<feature type="domain" description="T2SS protein K second SAM-like" evidence="11">
    <location>
        <begin position="220"/>
        <end position="279"/>
    </location>
</feature>
<dbReference type="InterPro" id="IPR049031">
    <property type="entry name" value="T2SSK_SAM-like_1st"/>
</dbReference>
<keyword evidence="5 10" id="KW-0997">Cell inner membrane</keyword>
<dbReference type="PANTHER" id="PTHR38831">
    <property type="entry name" value="TYPE II SECRETION SYSTEM PROTEIN K"/>
    <property type="match status" value="1"/>
</dbReference>
<dbReference type="InterPro" id="IPR045584">
    <property type="entry name" value="Pilin-like"/>
</dbReference>
<evidence type="ECO:0000256" key="4">
    <source>
        <dbReference type="ARBA" id="ARBA00022475"/>
    </source>
</evidence>
<dbReference type="PIRSF" id="PIRSF002786">
    <property type="entry name" value="XcpX"/>
    <property type="match status" value="1"/>
</dbReference>
<keyword evidence="14" id="KW-1185">Reference proteome</keyword>
<accession>A0ABV8UAZ8</accession>
<evidence type="ECO:0000256" key="3">
    <source>
        <dbReference type="ARBA" id="ARBA00022448"/>
    </source>
</evidence>
<feature type="domain" description="T2SS protein K first SAM-like" evidence="12">
    <location>
        <begin position="104"/>
        <end position="212"/>
    </location>
</feature>
<organism evidence="13 14">
    <name type="scientific">Kordiimonas lipolytica</name>
    <dbReference type="NCBI Taxonomy" id="1662421"/>
    <lineage>
        <taxon>Bacteria</taxon>
        <taxon>Pseudomonadati</taxon>
        <taxon>Pseudomonadota</taxon>
        <taxon>Alphaproteobacteria</taxon>
        <taxon>Kordiimonadales</taxon>
        <taxon>Kordiimonadaceae</taxon>
        <taxon>Kordiimonas</taxon>
    </lineage>
</organism>
<name>A0ABV8UAZ8_9PROT</name>
<comment type="subcellular location">
    <subcellularLocation>
        <location evidence="1 10">Cell inner membrane</location>
    </subcellularLocation>
</comment>
<evidence type="ECO:0000256" key="6">
    <source>
        <dbReference type="ARBA" id="ARBA00022692"/>
    </source>
</evidence>
<dbReference type="SUPFAM" id="SSF158544">
    <property type="entry name" value="GspK insert domain-like"/>
    <property type="match status" value="2"/>
</dbReference>
<evidence type="ECO:0000256" key="2">
    <source>
        <dbReference type="ARBA" id="ARBA00007246"/>
    </source>
</evidence>
<dbReference type="InterPro" id="IPR038072">
    <property type="entry name" value="GspK_central_sf"/>
</dbReference>
<evidence type="ECO:0000313" key="14">
    <source>
        <dbReference type="Proteomes" id="UP001595776"/>
    </source>
</evidence>
<dbReference type="Proteomes" id="UP001595776">
    <property type="component" value="Unassembled WGS sequence"/>
</dbReference>
<dbReference type="Gene3D" id="1.10.40.60">
    <property type="entry name" value="EpsJ-like"/>
    <property type="match status" value="2"/>
</dbReference>
<reference evidence="14" key="1">
    <citation type="journal article" date="2019" name="Int. J. Syst. Evol. Microbiol.">
        <title>The Global Catalogue of Microorganisms (GCM) 10K type strain sequencing project: providing services to taxonomists for standard genome sequencing and annotation.</title>
        <authorList>
            <consortium name="The Broad Institute Genomics Platform"/>
            <consortium name="The Broad Institute Genome Sequencing Center for Infectious Disease"/>
            <person name="Wu L."/>
            <person name="Ma J."/>
        </authorList>
    </citation>
    <scope>NUCLEOTIDE SEQUENCE [LARGE SCALE GENOMIC DNA]</scope>
    <source>
        <strain evidence="14">CGMCC 1.15304</strain>
    </source>
</reference>
<evidence type="ECO:0000256" key="7">
    <source>
        <dbReference type="ARBA" id="ARBA00022927"/>
    </source>
</evidence>
<keyword evidence="8" id="KW-1133">Transmembrane helix</keyword>
<evidence type="ECO:0000256" key="10">
    <source>
        <dbReference type="PIRNR" id="PIRNR002786"/>
    </source>
</evidence>
<protein>
    <recommendedName>
        <fullName evidence="10">Type II secretion system protein K</fullName>
    </recommendedName>
</protein>
<keyword evidence="3 10" id="KW-0813">Transport</keyword>
<dbReference type="InterPro" id="IPR049179">
    <property type="entry name" value="T2SSK_SAM-like_2nd"/>
</dbReference>
<gene>
    <name evidence="13" type="primary">gspK</name>
    <name evidence="13" type="ORF">ACFO5Q_09255</name>
</gene>
<sequence length="328" mass="35871">MMPRVSLKRLREDRGAALVTVMLLVSIMAAGMAISFDALGFMTKRHTASRMFEQARYYALGGEQLALTAAEKLWKAKARLEEAKVVSYPIDGGQIEGVISDASNCFNVNSLVSKAGSGGYKADERAMAQYGRLLLHLGFAEREAVGLTGALVDWIDSDTRPVLQGAEDYDYAALDTPYRTANTLVRDLTELRLVKGYTPEVLARVGAHLCARDNTADTVLNVNVLRLADAPLLAAILGPNVSLEFASRLIATRPSGGYSDIADFYFERAFEGKAVEQDIRAQTAVKPQRVVSQVRVRFHDGISRLTSEIWLNDDGAAHVASHRFGVFQ</sequence>
<proteinExistence type="inferred from homology"/>
<dbReference type="RefSeq" id="WP_068151774.1">
    <property type="nucleotide sequence ID" value="NZ_JBHSCR010000005.1"/>
</dbReference>
<keyword evidence="7" id="KW-0653">Protein transport</keyword>
<evidence type="ECO:0000256" key="9">
    <source>
        <dbReference type="ARBA" id="ARBA00023136"/>
    </source>
</evidence>
<dbReference type="SUPFAM" id="SSF54523">
    <property type="entry name" value="Pili subunits"/>
    <property type="match status" value="1"/>
</dbReference>
<evidence type="ECO:0000259" key="11">
    <source>
        <dbReference type="Pfam" id="PF03934"/>
    </source>
</evidence>
<dbReference type="Gene3D" id="3.30.1300.30">
    <property type="entry name" value="GSPII I/J protein-like"/>
    <property type="match status" value="1"/>
</dbReference>
<evidence type="ECO:0000256" key="1">
    <source>
        <dbReference type="ARBA" id="ARBA00004533"/>
    </source>
</evidence>
<comment type="caution">
    <text evidence="13">The sequence shown here is derived from an EMBL/GenBank/DDBJ whole genome shotgun (WGS) entry which is preliminary data.</text>
</comment>
<evidence type="ECO:0000256" key="8">
    <source>
        <dbReference type="ARBA" id="ARBA00022989"/>
    </source>
</evidence>
<dbReference type="Pfam" id="PF03934">
    <property type="entry name" value="T2SSK"/>
    <property type="match status" value="1"/>
</dbReference>
<dbReference type="NCBIfam" id="NF037980">
    <property type="entry name" value="T2SS_GspK"/>
    <property type="match status" value="1"/>
</dbReference>
<evidence type="ECO:0000256" key="5">
    <source>
        <dbReference type="ARBA" id="ARBA00022519"/>
    </source>
</evidence>
<dbReference type="Pfam" id="PF21687">
    <property type="entry name" value="T2SSK_1st"/>
    <property type="match status" value="1"/>
</dbReference>